<accession>A0A563W1P5</accession>
<evidence type="ECO:0000313" key="3">
    <source>
        <dbReference type="Proteomes" id="UP000320055"/>
    </source>
</evidence>
<dbReference type="OrthoDB" id="582719at2"/>
<proteinExistence type="predicted"/>
<dbReference type="Pfam" id="PF18480">
    <property type="entry name" value="DUF5615"/>
    <property type="match status" value="1"/>
</dbReference>
<keyword evidence="3" id="KW-1185">Reference proteome</keyword>
<dbReference type="AlphaFoldDB" id="A0A563W1P5"/>
<sequence>MLSFLLDEQISPEIAKQIARKYPEIPIFSLHTWQNGHYLGVDDETILQAAAKANLTLVTYDQKTIPPILVKLGQANLNHAGVIFIDYRSISPSNFGGLVRAIVWLWKTQNDANWQNRIVYLQPN</sequence>
<name>A0A563W1P5_9CYAN</name>
<organism evidence="2 3">
    <name type="scientific">Hyella patelloides LEGE 07179</name>
    <dbReference type="NCBI Taxonomy" id="945734"/>
    <lineage>
        <taxon>Bacteria</taxon>
        <taxon>Bacillati</taxon>
        <taxon>Cyanobacteriota</taxon>
        <taxon>Cyanophyceae</taxon>
        <taxon>Pleurocapsales</taxon>
        <taxon>Hyellaceae</taxon>
        <taxon>Hyella</taxon>
    </lineage>
</organism>
<gene>
    <name evidence="2" type="ORF">H1P_6290021</name>
</gene>
<feature type="domain" description="DUF5615" evidence="1">
    <location>
        <begin position="4"/>
        <end position="122"/>
    </location>
</feature>
<dbReference type="RefSeq" id="WP_144876001.1">
    <property type="nucleotide sequence ID" value="NZ_LR214363.1"/>
</dbReference>
<evidence type="ECO:0000313" key="2">
    <source>
        <dbReference type="EMBL" id="VEP17601.1"/>
    </source>
</evidence>
<dbReference type="EMBL" id="CAACVJ010000589">
    <property type="protein sequence ID" value="VEP17601.1"/>
    <property type="molecule type" value="Genomic_DNA"/>
</dbReference>
<protein>
    <recommendedName>
        <fullName evidence="1">DUF5615 domain-containing protein</fullName>
    </recommendedName>
</protein>
<dbReference type="InterPro" id="IPR041049">
    <property type="entry name" value="DUF5615"/>
</dbReference>
<evidence type="ECO:0000259" key="1">
    <source>
        <dbReference type="Pfam" id="PF18480"/>
    </source>
</evidence>
<dbReference type="Proteomes" id="UP000320055">
    <property type="component" value="Unassembled WGS sequence"/>
</dbReference>
<reference evidence="2 3" key="1">
    <citation type="submission" date="2019-01" db="EMBL/GenBank/DDBJ databases">
        <authorList>
            <person name="Brito A."/>
        </authorList>
    </citation>
    <scope>NUCLEOTIDE SEQUENCE [LARGE SCALE GENOMIC DNA]</scope>
    <source>
        <strain evidence="2">1</strain>
    </source>
</reference>